<organism evidence="7 8">
    <name type="scientific">Ammoniphilus resinae</name>
    <dbReference type="NCBI Taxonomy" id="861532"/>
    <lineage>
        <taxon>Bacteria</taxon>
        <taxon>Bacillati</taxon>
        <taxon>Bacillota</taxon>
        <taxon>Bacilli</taxon>
        <taxon>Bacillales</taxon>
        <taxon>Paenibacillaceae</taxon>
        <taxon>Aneurinibacillus group</taxon>
        <taxon>Ammoniphilus</taxon>
    </lineage>
</organism>
<feature type="signal peptide" evidence="5">
    <location>
        <begin position="1"/>
        <end position="20"/>
    </location>
</feature>
<dbReference type="EMBL" id="JAGGKT010000022">
    <property type="protein sequence ID" value="MBP1934510.1"/>
    <property type="molecule type" value="Genomic_DNA"/>
</dbReference>
<evidence type="ECO:0000256" key="5">
    <source>
        <dbReference type="SAM" id="SignalP"/>
    </source>
</evidence>
<dbReference type="PANTHER" id="PTHR47053:SF1">
    <property type="entry name" value="MUREIN DD-ENDOPEPTIDASE MEPH-RELATED"/>
    <property type="match status" value="1"/>
</dbReference>
<dbReference type="Proteomes" id="UP001519343">
    <property type="component" value="Unassembled WGS sequence"/>
</dbReference>
<dbReference type="PROSITE" id="PS51935">
    <property type="entry name" value="NLPC_P60"/>
    <property type="match status" value="1"/>
</dbReference>
<evidence type="ECO:0000256" key="3">
    <source>
        <dbReference type="ARBA" id="ARBA00022801"/>
    </source>
</evidence>
<dbReference type="SUPFAM" id="SSF54001">
    <property type="entry name" value="Cysteine proteinases"/>
    <property type="match status" value="1"/>
</dbReference>
<evidence type="ECO:0000256" key="1">
    <source>
        <dbReference type="ARBA" id="ARBA00007074"/>
    </source>
</evidence>
<dbReference type="InterPro" id="IPR038765">
    <property type="entry name" value="Papain-like_cys_pep_sf"/>
</dbReference>
<dbReference type="InterPro" id="IPR000064">
    <property type="entry name" value="NLP_P60_dom"/>
</dbReference>
<dbReference type="PANTHER" id="PTHR47053">
    <property type="entry name" value="MUREIN DD-ENDOPEPTIDASE MEPH-RELATED"/>
    <property type="match status" value="1"/>
</dbReference>
<dbReference type="GO" id="GO:0016787">
    <property type="term" value="F:hydrolase activity"/>
    <property type="evidence" value="ECO:0007669"/>
    <property type="project" value="UniProtKB-KW"/>
</dbReference>
<evidence type="ECO:0000259" key="6">
    <source>
        <dbReference type="PROSITE" id="PS51935"/>
    </source>
</evidence>
<evidence type="ECO:0000256" key="2">
    <source>
        <dbReference type="ARBA" id="ARBA00022670"/>
    </source>
</evidence>
<feature type="domain" description="NlpC/P60" evidence="6">
    <location>
        <begin position="21"/>
        <end position="153"/>
    </location>
</feature>
<keyword evidence="4" id="KW-0788">Thiol protease</keyword>
<gene>
    <name evidence="7" type="ORF">J2Z37_004530</name>
</gene>
<name>A0ABS4GXB7_9BACL</name>
<keyword evidence="2" id="KW-0645">Protease</keyword>
<reference evidence="7 8" key="1">
    <citation type="submission" date="2021-03" db="EMBL/GenBank/DDBJ databases">
        <title>Genomic Encyclopedia of Type Strains, Phase IV (KMG-IV): sequencing the most valuable type-strain genomes for metagenomic binning, comparative biology and taxonomic classification.</title>
        <authorList>
            <person name="Goeker M."/>
        </authorList>
    </citation>
    <scope>NUCLEOTIDE SEQUENCE [LARGE SCALE GENOMIC DNA]</scope>
    <source>
        <strain evidence="7 8">DSM 24738</strain>
    </source>
</reference>
<dbReference type="Pfam" id="PF00877">
    <property type="entry name" value="NLPC_P60"/>
    <property type="match status" value="1"/>
</dbReference>
<dbReference type="InterPro" id="IPR051202">
    <property type="entry name" value="Peptidase_C40"/>
</dbReference>
<evidence type="ECO:0000313" key="7">
    <source>
        <dbReference type="EMBL" id="MBP1934510.1"/>
    </source>
</evidence>
<comment type="caution">
    <text evidence="7">The sequence shown here is derived from an EMBL/GenBank/DDBJ whole genome shotgun (WGS) entry which is preliminary data.</text>
</comment>
<evidence type="ECO:0000256" key="4">
    <source>
        <dbReference type="ARBA" id="ARBA00022807"/>
    </source>
</evidence>
<keyword evidence="5" id="KW-0732">Signal</keyword>
<feature type="chain" id="PRO_5047251392" evidence="5">
    <location>
        <begin position="21"/>
        <end position="153"/>
    </location>
</feature>
<sequence>MYRMYLFLFLFIFSATSVSAMNQADPIIKTGTKYLHTPYKYGATRLQDENFDCSSFTQFVFWKHGYQIGYNTSEQVMKGKYIPFKQIKKGDLLFFATPRRMNSNGLDKVGHVAIYMGNGRILHTFRKGIGVTISRIQKGTIWYDRYLFAKRVL</sequence>
<evidence type="ECO:0000313" key="8">
    <source>
        <dbReference type="Proteomes" id="UP001519343"/>
    </source>
</evidence>
<accession>A0ABS4GXB7</accession>
<proteinExistence type="inferred from homology"/>
<keyword evidence="3 7" id="KW-0378">Hydrolase</keyword>
<keyword evidence="8" id="KW-1185">Reference proteome</keyword>
<protein>
    <submittedName>
        <fullName evidence="7">Cell wall-associated NlpC family hydrolase</fullName>
    </submittedName>
</protein>
<comment type="similarity">
    <text evidence="1">Belongs to the peptidase C40 family.</text>
</comment>
<dbReference type="Gene3D" id="3.90.1720.10">
    <property type="entry name" value="endopeptidase domain like (from Nostoc punctiforme)"/>
    <property type="match status" value="1"/>
</dbReference>